<dbReference type="Proteomes" id="UP000609064">
    <property type="component" value="Unassembled WGS sequence"/>
</dbReference>
<feature type="domain" description="Response regulatory" evidence="2">
    <location>
        <begin position="2"/>
        <end position="115"/>
    </location>
</feature>
<reference evidence="4" key="1">
    <citation type="journal article" date="2014" name="Int. J. Syst. Evol. Microbiol.">
        <title>Complete genome sequence of Corynebacterium casei LMG S-19264T (=DSM 44701T), isolated from a smear-ripened cheese.</title>
        <authorList>
            <consortium name="US DOE Joint Genome Institute (JGI-PGF)"/>
            <person name="Walter F."/>
            <person name="Albersmeier A."/>
            <person name="Kalinowski J."/>
            <person name="Ruckert C."/>
        </authorList>
    </citation>
    <scope>NUCLEOTIDE SEQUENCE</scope>
    <source>
        <strain evidence="4">CGMCC 1.15958</strain>
    </source>
</reference>
<dbReference type="AlphaFoldDB" id="A0A917DKC1"/>
<dbReference type="FunFam" id="3.40.50.2300:FF:000361">
    <property type="entry name" value="Two-component system response regulator"/>
    <property type="match status" value="1"/>
</dbReference>
<evidence type="ECO:0000259" key="3">
    <source>
        <dbReference type="PROSITE" id="PS50930"/>
    </source>
</evidence>
<dbReference type="PROSITE" id="PS50110">
    <property type="entry name" value="RESPONSE_REGULATORY"/>
    <property type="match status" value="1"/>
</dbReference>
<proteinExistence type="predicted"/>
<dbReference type="Gene3D" id="3.40.50.2300">
    <property type="match status" value="1"/>
</dbReference>
<dbReference type="Pfam" id="PF04397">
    <property type="entry name" value="LytTR"/>
    <property type="match status" value="1"/>
</dbReference>
<keyword evidence="1" id="KW-0597">Phosphoprotein</keyword>
<name>A0A917DKC1_9BACT</name>
<keyword evidence="5" id="KW-1185">Reference proteome</keyword>
<gene>
    <name evidence="4" type="ORF">GCM10011514_04600</name>
</gene>
<dbReference type="SMART" id="SM00850">
    <property type="entry name" value="LytTR"/>
    <property type="match status" value="1"/>
</dbReference>
<dbReference type="PANTHER" id="PTHR37299">
    <property type="entry name" value="TRANSCRIPTIONAL REGULATOR-RELATED"/>
    <property type="match status" value="1"/>
</dbReference>
<dbReference type="EMBL" id="BMKK01000001">
    <property type="protein sequence ID" value="GGD43761.1"/>
    <property type="molecule type" value="Genomic_DNA"/>
</dbReference>
<protein>
    <submittedName>
        <fullName evidence="4">DNA-binding response regulator</fullName>
    </submittedName>
</protein>
<evidence type="ECO:0000313" key="4">
    <source>
        <dbReference type="EMBL" id="GGD43761.1"/>
    </source>
</evidence>
<accession>A0A917DKC1</accession>
<dbReference type="RefSeq" id="WP_188764242.1">
    <property type="nucleotide sequence ID" value="NZ_BMKK01000001.1"/>
</dbReference>
<dbReference type="InterPro" id="IPR007492">
    <property type="entry name" value="LytTR_DNA-bd_dom"/>
</dbReference>
<dbReference type="PROSITE" id="PS50930">
    <property type="entry name" value="HTH_LYTTR"/>
    <property type="match status" value="1"/>
</dbReference>
<dbReference type="Gene3D" id="2.40.50.1020">
    <property type="entry name" value="LytTr DNA-binding domain"/>
    <property type="match status" value="1"/>
</dbReference>
<evidence type="ECO:0000259" key="2">
    <source>
        <dbReference type="PROSITE" id="PS50110"/>
    </source>
</evidence>
<dbReference type="InterPro" id="IPR001789">
    <property type="entry name" value="Sig_transdc_resp-reg_receiver"/>
</dbReference>
<dbReference type="SUPFAM" id="SSF52172">
    <property type="entry name" value="CheY-like"/>
    <property type="match status" value="1"/>
</dbReference>
<dbReference type="GO" id="GO:0003677">
    <property type="term" value="F:DNA binding"/>
    <property type="evidence" value="ECO:0007669"/>
    <property type="project" value="UniProtKB-KW"/>
</dbReference>
<comment type="caution">
    <text evidence="4">The sequence shown here is derived from an EMBL/GenBank/DDBJ whole genome shotgun (WGS) entry which is preliminary data.</text>
</comment>
<feature type="domain" description="HTH LytTR-type" evidence="3">
    <location>
        <begin position="143"/>
        <end position="250"/>
    </location>
</feature>
<dbReference type="GO" id="GO:0000156">
    <property type="term" value="F:phosphorelay response regulator activity"/>
    <property type="evidence" value="ECO:0007669"/>
    <property type="project" value="InterPro"/>
</dbReference>
<evidence type="ECO:0000256" key="1">
    <source>
        <dbReference type="PROSITE-ProRule" id="PRU00169"/>
    </source>
</evidence>
<reference evidence="4" key="2">
    <citation type="submission" date="2020-09" db="EMBL/GenBank/DDBJ databases">
        <authorList>
            <person name="Sun Q."/>
            <person name="Zhou Y."/>
        </authorList>
    </citation>
    <scope>NUCLEOTIDE SEQUENCE</scope>
    <source>
        <strain evidence="4">CGMCC 1.15958</strain>
    </source>
</reference>
<sequence length="251" mass="29233">MKIVIIEDEIAAANQLKFLLNQINTEYEIVAILESVQEAISWFSANGSPDLIFSDIQLADGISFEIYEQVKINAPIIFITAFDEYAIRAFKLNSVDYILKPLDIDSLSFAIEKFNNQQLVKQETLNELIKQQAFSQKSYRKSFLVRYRDKLLPIKSSEFAFFYIENGLVFGQLFDGRKHLLDFKLEDLENQLDPQEFIRANRQYLLSRNSILEIQPYINSRVLVKTNPTSPYEVIISKEKVTSFKKWFEKG</sequence>
<organism evidence="4 5">
    <name type="scientific">Emticicia aquatilis</name>
    <dbReference type="NCBI Taxonomy" id="1537369"/>
    <lineage>
        <taxon>Bacteria</taxon>
        <taxon>Pseudomonadati</taxon>
        <taxon>Bacteroidota</taxon>
        <taxon>Cytophagia</taxon>
        <taxon>Cytophagales</taxon>
        <taxon>Leadbetterellaceae</taxon>
        <taxon>Emticicia</taxon>
    </lineage>
</organism>
<dbReference type="Pfam" id="PF00072">
    <property type="entry name" value="Response_reg"/>
    <property type="match status" value="1"/>
</dbReference>
<dbReference type="InterPro" id="IPR011006">
    <property type="entry name" value="CheY-like_superfamily"/>
</dbReference>
<dbReference type="SMART" id="SM00448">
    <property type="entry name" value="REC"/>
    <property type="match status" value="1"/>
</dbReference>
<dbReference type="PANTHER" id="PTHR37299:SF1">
    <property type="entry name" value="STAGE 0 SPORULATION PROTEIN A HOMOLOG"/>
    <property type="match status" value="1"/>
</dbReference>
<dbReference type="InterPro" id="IPR046947">
    <property type="entry name" value="LytR-like"/>
</dbReference>
<keyword evidence="4" id="KW-0238">DNA-binding</keyword>
<evidence type="ECO:0000313" key="5">
    <source>
        <dbReference type="Proteomes" id="UP000609064"/>
    </source>
</evidence>
<feature type="modified residue" description="4-aspartylphosphate" evidence="1">
    <location>
        <position position="55"/>
    </location>
</feature>